<keyword evidence="3" id="KW-1185">Reference proteome</keyword>
<dbReference type="AlphaFoldDB" id="A0A0R0LTB8"/>
<accession>A0A0R0LTB8</accession>
<proteinExistence type="predicted"/>
<keyword evidence="1" id="KW-0472">Membrane</keyword>
<sequence>ITQNNTENKLFLMKIYHFGLKVIIFWRDYFLIKILFFFSKQ</sequence>
<feature type="non-terminal residue" evidence="2">
    <location>
        <position position="1"/>
    </location>
</feature>
<dbReference type="EMBL" id="LGUB01000746">
    <property type="protein sequence ID" value="KRH92694.1"/>
    <property type="molecule type" value="Genomic_DNA"/>
</dbReference>
<gene>
    <name evidence="2" type="ORF">M153_34630001703</name>
</gene>
<keyword evidence="1" id="KW-1133">Transmembrane helix</keyword>
<keyword evidence="1" id="KW-0812">Transmembrane</keyword>
<protein>
    <submittedName>
        <fullName evidence="2">Uncharacterized protein</fullName>
    </submittedName>
</protein>
<feature type="transmembrane region" description="Helical" evidence="1">
    <location>
        <begin position="15"/>
        <end position="38"/>
    </location>
</feature>
<dbReference type="VEuPathDB" id="MicrosporidiaDB:M153_34630001703"/>
<comment type="caution">
    <text evidence="2">The sequence shown here is derived from an EMBL/GenBank/DDBJ whole genome shotgun (WGS) entry which is preliminary data.</text>
</comment>
<dbReference type="Proteomes" id="UP000051530">
    <property type="component" value="Unassembled WGS sequence"/>
</dbReference>
<evidence type="ECO:0000256" key="1">
    <source>
        <dbReference type="SAM" id="Phobius"/>
    </source>
</evidence>
<name>A0A0R0LTB8_9MICR</name>
<evidence type="ECO:0000313" key="2">
    <source>
        <dbReference type="EMBL" id="KRH92694.1"/>
    </source>
</evidence>
<evidence type="ECO:0000313" key="3">
    <source>
        <dbReference type="Proteomes" id="UP000051530"/>
    </source>
</evidence>
<organism evidence="2 3">
    <name type="scientific">Pseudoloma neurophilia</name>
    <dbReference type="NCBI Taxonomy" id="146866"/>
    <lineage>
        <taxon>Eukaryota</taxon>
        <taxon>Fungi</taxon>
        <taxon>Fungi incertae sedis</taxon>
        <taxon>Microsporidia</taxon>
        <taxon>Pseudoloma</taxon>
    </lineage>
</organism>
<reference evidence="2 3" key="1">
    <citation type="submission" date="2015-07" db="EMBL/GenBank/DDBJ databases">
        <title>The genome of Pseudoloma neurophilia, a relevant intracellular parasite of the zebrafish.</title>
        <authorList>
            <person name="Ndikumana S."/>
            <person name="Pelin A."/>
            <person name="Sanders J."/>
            <person name="Corradi N."/>
        </authorList>
    </citation>
    <scope>NUCLEOTIDE SEQUENCE [LARGE SCALE GENOMIC DNA]</scope>
    <source>
        <strain evidence="2 3">MK1</strain>
    </source>
</reference>